<sequence length="183" mass="20732">MPIILPDVNISSESSISSCDNVELVYKIDGNIRELIAVATRDIGTYSENIDFYKKNIEKNYGENFVATMKFLIELGDINAEQHEITPNSRIYTNGVTCVSSSMRGKRIGSTLIKNAVEFAKQSGADFFAVQCINNISKRIYEKEGFTIAKTIFFEDYFKNDKKKLGRIDQAHPAAFYMIKKLQ</sequence>
<evidence type="ECO:0000313" key="3">
    <source>
        <dbReference type="Proteomes" id="UP000001307"/>
    </source>
</evidence>
<dbReference type="EMBL" id="FN653021">
    <property type="protein sequence ID" value="CBY23443.1"/>
    <property type="molecule type" value="Genomic_DNA"/>
</dbReference>
<dbReference type="AlphaFoldDB" id="E4X1X6"/>
<dbReference type="InterPro" id="IPR000182">
    <property type="entry name" value="GNAT_dom"/>
</dbReference>
<dbReference type="InterPro" id="IPR016181">
    <property type="entry name" value="Acyl_CoA_acyltransferase"/>
</dbReference>
<dbReference type="Pfam" id="PF00583">
    <property type="entry name" value="Acetyltransf_1"/>
    <property type="match status" value="1"/>
</dbReference>
<evidence type="ECO:0000313" key="2">
    <source>
        <dbReference type="EMBL" id="CBY23443.1"/>
    </source>
</evidence>
<gene>
    <name evidence="2" type="ORF">GSOID_T00015882001</name>
</gene>
<dbReference type="Gene3D" id="3.40.630.30">
    <property type="match status" value="1"/>
</dbReference>
<dbReference type="CDD" id="cd04301">
    <property type="entry name" value="NAT_SF"/>
    <property type="match status" value="1"/>
</dbReference>
<dbReference type="Proteomes" id="UP000001307">
    <property type="component" value="Unassembled WGS sequence"/>
</dbReference>
<proteinExistence type="predicted"/>
<name>E4X1X6_OIKDI</name>
<dbReference type="PROSITE" id="PS51186">
    <property type="entry name" value="GNAT"/>
    <property type="match status" value="1"/>
</dbReference>
<dbReference type="OrthoDB" id="41532at2759"/>
<reference evidence="2" key="1">
    <citation type="journal article" date="2010" name="Science">
        <title>Plasticity of animal genome architecture unmasked by rapid evolution of a pelagic tunicate.</title>
        <authorList>
            <person name="Denoeud F."/>
            <person name="Henriet S."/>
            <person name="Mungpakdee S."/>
            <person name="Aury J.M."/>
            <person name="Da Silva C."/>
            <person name="Brinkmann H."/>
            <person name="Mikhaleva J."/>
            <person name="Olsen L.C."/>
            <person name="Jubin C."/>
            <person name="Canestro C."/>
            <person name="Bouquet J.M."/>
            <person name="Danks G."/>
            <person name="Poulain J."/>
            <person name="Campsteijn C."/>
            <person name="Adamski M."/>
            <person name="Cross I."/>
            <person name="Yadetie F."/>
            <person name="Muffato M."/>
            <person name="Louis A."/>
            <person name="Butcher S."/>
            <person name="Tsagkogeorga G."/>
            <person name="Konrad A."/>
            <person name="Singh S."/>
            <person name="Jensen M.F."/>
            <person name="Cong E.H."/>
            <person name="Eikeseth-Otteraa H."/>
            <person name="Noel B."/>
            <person name="Anthouard V."/>
            <person name="Porcel B.M."/>
            <person name="Kachouri-Lafond R."/>
            <person name="Nishino A."/>
            <person name="Ugolini M."/>
            <person name="Chourrout P."/>
            <person name="Nishida H."/>
            <person name="Aasland R."/>
            <person name="Huzurbazar S."/>
            <person name="Westhof E."/>
            <person name="Delsuc F."/>
            <person name="Lehrach H."/>
            <person name="Reinhardt R."/>
            <person name="Weissenbach J."/>
            <person name="Roy S.W."/>
            <person name="Artiguenave F."/>
            <person name="Postlethwait J.H."/>
            <person name="Manak J.R."/>
            <person name="Thompson E.M."/>
            <person name="Jaillon O."/>
            <person name="Du Pasquier L."/>
            <person name="Boudinot P."/>
            <person name="Liberles D.A."/>
            <person name="Volff J.N."/>
            <person name="Philippe H."/>
            <person name="Lenhard B."/>
            <person name="Roest Crollius H."/>
            <person name="Wincker P."/>
            <person name="Chourrout D."/>
        </authorList>
    </citation>
    <scope>NUCLEOTIDE SEQUENCE [LARGE SCALE GENOMIC DNA]</scope>
</reference>
<accession>E4X1X6</accession>
<dbReference type="GO" id="GO:0016747">
    <property type="term" value="F:acyltransferase activity, transferring groups other than amino-acyl groups"/>
    <property type="evidence" value="ECO:0007669"/>
    <property type="project" value="InterPro"/>
</dbReference>
<organism evidence="2">
    <name type="scientific">Oikopleura dioica</name>
    <name type="common">Tunicate</name>
    <dbReference type="NCBI Taxonomy" id="34765"/>
    <lineage>
        <taxon>Eukaryota</taxon>
        <taxon>Metazoa</taxon>
        <taxon>Chordata</taxon>
        <taxon>Tunicata</taxon>
        <taxon>Appendicularia</taxon>
        <taxon>Copelata</taxon>
        <taxon>Oikopleuridae</taxon>
        <taxon>Oikopleura</taxon>
    </lineage>
</organism>
<dbReference type="InParanoid" id="E4X1X6"/>
<feature type="domain" description="N-acetyltransferase" evidence="1">
    <location>
        <begin position="30"/>
        <end position="183"/>
    </location>
</feature>
<dbReference type="SUPFAM" id="SSF55729">
    <property type="entry name" value="Acyl-CoA N-acyltransferases (Nat)"/>
    <property type="match status" value="1"/>
</dbReference>
<keyword evidence="3" id="KW-1185">Reference proteome</keyword>
<evidence type="ECO:0000259" key="1">
    <source>
        <dbReference type="PROSITE" id="PS51186"/>
    </source>
</evidence>
<protein>
    <recommendedName>
        <fullName evidence="1">N-acetyltransferase domain-containing protein</fullName>
    </recommendedName>
</protein>